<dbReference type="Pfam" id="PF03372">
    <property type="entry name" value="Exo_endo_phos"/>
    <property type="match status" value="1"/>
</dbReference>
<evidence type="ECO:0000313" key="6">
    <source>
        <dbReference type="Proteomes" id="UP001249851"/>
    </source>
</evidence>
<keyword evidence="6" id="KW-1185">Reference proteome</keyword>
<sequence>MVVSRGGLPARKEVLNRLENALKTFPPLLERTLVSCDSEEEVSLGKRKVSEFRVMQWNILADALSSSSPTENFIKCPAVALEWSNRKLRSLQEILTFDPDVIALQEVDHFEDYYLPSLKELGYHGLFVPKRNSPCLKFDHNSGPDGCALFYDTERFSLINHTDVALKDLDGNLSSQVALIANLFDKVQGRMLCCGVAHFKAKESFRDLRLKQGNDLLKCITESLGDDKTVILCGDFNAEPSEPVCQLMEKNQFVCLKNSHVSAKGENPEFTTWKFRPADLEVKHTIDYIWHSPNLRVTGYVKIPDSDSMPENRLPCLQYPSDHLSLVFDFCWG</sequence>
<comment type="similarity">
    <text evidence="1">Belongs to the CCR4/nocturin family.</text>
</comment>
<gene>
    <name evidence="5" type="ORF">P5673_013035</name>
</gene>
<dbReference type="GO" id="GO:0006139">
    <property type="term" value="P:nucleobase-containing compound metabolic process"/>
    <property type="evidence" value="ECO:0007669"/>
    <property type="project" value="UniProtKB-ARBA"/>
</dbReference>
<accession>A0AAD9QLV2</accession>
<dbReference type="PANTHER" id="PTHR12121:SF45">
    <property type="entry name" value="NOCTURNIN"/>
    <property type="match status" value="1"/>
</dbReference>
<evidence type="ECO:0000256" key="2">
    <source>
        <dbReference type="ARBA" id="ARBA00022801"/>
    </source>
</evidence>
<protein>
    <recommendedName>
        <fullName evidence="3">Nocturnin</fullName>
    </recommendedName>
</protein>
<evidence type="ECO:0000256" key="1">
    <source>
        <dbReference type="ARBA" id="ARBA00010774"/>
    </source>
</evidence>
<evidence type="ECO:0000313" key="5">
    <source>
        <dbReference type="EMBL" id="KAK2563350.1"/>
    </source>
</evidence>
<keyword evidence="2" id="KW-0378">Hydrolase</keyword>
<evidence type="ECO:0000259" key="4">
    <source>
        <dbReference type="Pfam" id="PF03372"/>
    </source>
</evidence>
<feature type="domain" description="Endonuclease/exonuclease/phosphatase" evidence="4">
    <location>
        <begin position="55"/>
        <end position="323"/>
    </location>
</feature>
<evidence type="ECO:0000256" key="3">
    <source>
        <dbReference type="ARBA" id="ARBA00023807"/>
    </source>
</evidence>
<dbReference type="InterPro" id="IPR050410">
    <property type="entry name" value="CCR4/nocturin_mRNA_transcr"/>
</dbReference>
<dbReference type="SUPFAM" id="SSF56219">
    <property type="entry name" value="DNase I-like"/>
    <property type="match status" value="1"/>
</dbReference>
<dbReference type="GO" id="GO:0000175">
    <property type="term" value="F:3'-5'-RNA exonuclease activity"/>
    <property type="evidence" value="ECO:0007669"/>
    <property type="project" value="TreeGrafter"/>
</dbReference>
<reference evidence="5" key="2">
    <citation type="journal article" date="2023" name="Science">
        <title>Genomic signatures of disease resistance in endangered staghorn corals.</title>
        <authorList>
            <person name="Vollmer S.V."/>
            <person name="Selwyn J.D."/>
            <person name="Despard B.A."/>
            <person name="Roesel C.L."/>
        </authorList>
    </citation>
    <scope>NUCLEOTIDE SEQUENCE</scope>
    <source>
        <strain evidence="5">K2</strain>
    </source>
</reference>
<organism evidence="5 6">
    <name type="scientific">Acropora cervicornis</name>
    <name type="common">Staghorn coral</name>
    <dbReference type="NCBI Taxonomy" id="6130"/>
    <lineage>
        <taxon>Eukaryota</taxon>
        <taxon>Metazoa</taxon>
        <taxon>Cnidaria</taxon>
        <taxon>Anthozoa</taxon>
        <taxon>Hexacorallia</taxon>
        <taxon>Scleractinia</taxon>
        <taxon>Astrocoeniina</taxon>
        <taxon>Acroporidae</taxon>
        <taxon>Acropora</taxon>
    </lineage>
</organism>
<dbReference type="Gene3D" id="3.60.10.10">
    <property type="entry name" value="Endonuclease/exonuclease/phosphatase"/>
    <property type="match status" value="1"/>
</dbReference>
<proteinExistence type="inferred from homology"/>
<reference evidence="5" key="1">
    <citation type="journal article" date="2023" name="G3 (Bethesda)">
        <title>Whole genome assembly and annotation of the endangered Caribbean coral Acropora cervicornis.</title>
        <authorList>
            <person name="Selwyn J.D."/>
            <person name="Vollmer S.V."/>
        </authorList>
    </citation>
    <scope>NUCLEOTIDE SEQUENCE</scope>
    <source>
        <strain evidence="5">K2</strain>
    </source>
</reference>
<dbReference type="InterPro" id="IPR005135">
    <property type="entry name" value="Endo/exonuclease/phosphatase"/>
</dbReference>
<name>A0AAD9QLV2_ACRCE</name>
<dbReference type="InterPro" id="IPR036691">
    <property type="entry name" value="Endo/exonu/phosph_ase_sf"/>
</dbReference>
<dbReference type="EMBL" id="JARQWQ010000025">
    <property type="protein sequence ID" value="KAK2563350.1"/>
    <property type="molecule type" value="Genomic_DNA"/>
</dbReference>
<dbReference type="PANTHER" id="PTHR12121">
    <property type="entry name" value="CARBON CATABOLITE REPRESSOR PROTEIN 4"/>
    <property type="match status" value="1"/>
</dbReference>
<dbReference type="AlphaFoldDB" id="A0AAD9QLV2"/>
<comment type="caution">
    <text evidence="5">The sequence shown here is derived from an EMBL/GenBank/DDBJ whole genome shotgun (WGS) entry which is preliminary data.</text>
</comment>
<dbReference type="Proteomes" id="UP001249851">
    <property type="component" value="Unassembled WGS sequence"/>
</dbReference>